<dbReference type="Proteomes" id="UP000750502">
    <property type="component" value="Unassembled WGS sequence"/>
</dbReference>
<organism evidence="1 2">
    <name type="scientific">Fusarium xylarioides</name>
    <dbReference type="NCBI Taxonomy" id="221167"/>
    <lineage>
        <taxon>Eukaryota</taxon>
        <taxon>Fungi</taxon>
        <taxon>Dikarya</taxon>
        <taxon>Ascomycota</taxon>
        <taxon>Pezizomycotina</taxon>
        <taxon>Sordariomycetes</taxon>
        <taxon>Hypocreomycetidae</taxon>
        <taxon>Hypocreales</taxon>
        <taxon>Nectriaceae</taxon>
        <taxon>Fusarium</taxon>
        <taxon>Fusarium fujikuroi species complex</taxon>
    </lineage>
</organism>
<dbReference type="EMBL" id="JADFTT010000103">
    <property type="protein sequence ID" value="KAG5768327.1"/>
    <property type="molecule type" value="Genomic_DNA"/>
</dbReference>
<dbReference type="InterPro" id="IPR006439">
    <property type="entry name" value="HAD-SF_hydro_IA"/>
</dbReference>
<evidence type="ECO:0000313" key="2">
    <source>
        <dbReference type="Proteomes" id="UP000750502"/>
    </source>
</evidence>
<dbReference type="InterPro" id="IPR036412">
    <property type="entry name" value="HAD-like_sf"/>
</dbReference>
<protein>
    <recommendedName>
        <fullName evidence="3">HAD-like protein</fullName>
    </recommendedName>
</protein>
<evidence type="ECO:0000313" key="1">
    <source>
        <dbReference type="EMBL" id="KAG5768327.1"/>
    </source>
</evidence>
<dbReference type="PANTHER" id="PTHR43611">
    <property type="entry name" value="ALPHA-D-GLUCOSE 1-PHOSPHATE PHOSPHATASE"/>
    <property type="match status" value="1"/>
</dbReference>
<dbReference type="OrthoDB" id="2012566at2759"/>
<proteinExistence type="predicted"/>
<dbReference type="Gene3D" id="3.40.50.1000">
    <property type="entry name" value="HAD superfamily/HAD-like"/>
    <property type="match status" value="1"/>
</dbReference>
<dbReference type="NCBIfam" id="TIGR01509">
    <property type="entry name" value="HAD-SF-IA-v3"/>
    <property type="match status" value="1"/>
</dbReference>
<name>A0A9P7I2Y9_9HYPO</name>
<comment type="caution">
    <text evidence="1">The sequence shown here is derived from an EMBL/GenBank/DDBJ whole genome shotgun (WGS) entry which is preliminary data.</text>
</comment>
<reference evidence="1" key="2">
    <citation type="submission" date="2020-10" db="EMBL/GenBank/DDBJ databases">
        <authorList>
            <person name="Peck L.D."/>
            <person name="Nowell R.W."/>
            <person name="Flood J."/>
            <person name="Ryan M.J."/>
            <person name="Barraclough T.G."/>
        </authorList>
    </citation>
    <scope>NUCLEOTIDE SEQUENCE</scope>
    <source>
        <strain evidence="1">IMI 127659i</strain>
    </source>
</reference>
<gene>
    <name evidence="1" type="ORF">H9Q72_004095</name>
</gene>
<dbReference type="AlphaFoldDB" id="A0A9P7I2Y9"/>
<reference evidence="1" key="1">
    <citation type="journal article" date="2020" name="bioRxiv">
        <title>Historical genomics reveals the evolutionary mechanisms behind multiple outbreaks of the host-specific coffee wilt pathogen Fusarium xylarioides.</title>
        <authorList>
            <person name="Peck D."/>
            <person name="Nowell R.W."/>
            <person name="Flood J."/>
            <person name="Ryan M.J."/>
            <person name="Barraclough T.G."/>
        </authorList>
    </citation>
    <scope>NUCLEOTIDE SEQUENCE</scope>
    <source>
        <strain evidence="1">IMI 127659i</strain>
    </source>
</reference>
<dbReference type="Pfam" id="PF00702">
    <property type="entry name" value="Hydrolase"/>
    <property type="match status" value="1"/>
</dbReference>
<dbReference type="InterPro" id="IPR023214">
    <property type="entry name" value="HAD_sf"/>
</dbReference>
<sequence length="471" mass="53005">MTIPNYTAVVLDLGRVLVNYTTKNTVGLSSGQIAGALDSPGWHDYERGKISEQEAYNKVTRDSNIDLETWTQALEQIRDGMKVNQFFIPAIKELKQIYPNIKVICLSNIPRPEIEPLEDEIDTWGIFDTFFASSGLGERKPDLAIYREFLKQTRVSASSCIFVDDKVENVIAAQTLGFKGIVFKDNDSLVRALHNALGDPVARAQRFLSQNAKQMFCTLSTGQTQPDNYSQLVILQNTGDRGLVVLENERYTWNYFQGKPTFAGTTYPDDSDTTSLAMTVLEGIPMADKVQARDKIPSNLSPDGLPYCWFSKTRPRFCHCICATVFHFFVINIWQDKLPGVYDFLCQLLETRAYLHGSRYYESPDWLLYILSDLCARRPSDPNLEKMRELLIVCIQERIGCNGNILSAAMRVLSAQSLGLKNNRDLETVLEGQQVDGGWLWGYGSKPLKIGSRGVVTAMAMNAIRRAQPNC</sequence>
<keyword evidence="2" id="KW-1185">Reference proteome</keyword>
<dbReference type="PANTHER" id="PTHR43611:SF3">
    <property type="entry name" value="FLAVIN MONONUCLEOTIDE HYDROLASE 1, CHLOROPLATIC"/>
    <property type="match status" value="1"/>
</dbReference>
<dbReference type="GO" id="GO:0016791">
    <property type="term" value="F:phosphatase activity"/>
    <property type="evidence" value="ECO:0007669"/>
    <property type="project" value="UniProtKB-ARBA"/>
</dbReference>
<dbReference type="SUPFAM" id="SSF56784">
    <property type="entry name" value="HAD-like"/>
    <property type="match status" value="1"/>
</dbReference>
<accession>A0A9P7I2Y9</accession>
<evidence type="ECO:0008006" key="3">
    <source>
        <dbReference type="Google" id="ProtNLM"/>
    </source>
</evidence>